<name>A0A0S2IM35_LEPBO</name>
<proteinExistence type="predicted"/>
<evidence type="ECO:0000313" key="1">
    <source>
        <dbReference type="EMBL" id="ALO24734.1"/>
    </source>
</evidence>
<keyword evidence="2" id="KW-0614">Plasmid</keyword>
<sequence>MITVNSELEKKIKSGAKPDLVARSFRYVEITFLEKPYILPE</sequence>
<evidence type="ECO:0000313" key="2">
    <source>
        <dbReference type="EMBL" id="ALO28630.1"/>
    </source>
</evidence>
<dbReference type="Proteomes" id="UP000058857">
    <property type="component" value="Chromosome 1"/>
</dbReference>
<geneLocation type="plasmid" evidence="2 3">
    <name>lbp2</name>
</geneLocation>
<accession>A0A0S2IM35</accession>
<dbReference type="EMBL" id="CP012032">
    <property type="protein sequence ID" value="ALO28630.1"/>
    <property type="molecule type" value="Genomic_DNA"/>
</dbReference>
<dbReference type="AlphaFoldDB" id="A0A0S2IM35"/>
<reference evidence="1 3" key="1">
    <citation type="journal article" date="2015" name="PLoS Negl. Trop. Dis.">
        <title>Distribution of Plasmids in Distinct Leptospira Pathogenic Species.</title>
        <authorList>
            <person name="Wang Y."/>
            <person name="Zhuang X."/>
            <person name="Zhong Y."/>
            <person name="Zhang C."/>
            <person name="Zhang Y."/>
            <person name="Zeng L."/>
            <person name="Zhu Y."/>
            <person name="He P."/>
            <person name="Dong K."/>
            <person name="Pal U."/>
            <person name="Guo X."/>
            <person name="Qin J."/>
        </authorList>
    </citation>
    <scope>NUCLEOTIDE SEQUENCE [LARGE SCALE GENOMIC DNA]</scope>
    <source>
        <strain evidence="1 3">56604</strain>
        <plasmid evidence="2">lbp2</plasmid>
        <plasmid evidence="3">Plasmid lbp2</plasmid>
    </source>
</reference>
<dbReference type="Proteomes" id="UP000058857">
    <property type="component" value="Plasmid lbp2"/>
</dbReference>
<dbReference type="PATRIC" id="fig|280505.15.peg.364"/>
<gene>
    <name evidence="1" type="ORF">LBBP_00374</name>
    <name evidence="2" type="ORF">LBBP_04534</name>
</gene>
<evidence type="ECO:0000313" key="3">
    <source>
        <dbReference type="Proteomes" id="UP000058857"/>
    </source>
</evidence>
<dbReference type="EMBL" id="CP012029">
    <property type="protein sequence ID" value="ALO24734.1"/>
    <property type="molecule type" value="Genomic_DNA"/>
</dbReference>
<protein>
    <submittedName>
        <fullName evidence="1">Uncharacterized protein</fullName>
    </submittedName>
</protein>
<organism evidence="1">
    <name type="scientific">Leptospira borgpetersenii serovar Ballum</name>
    <dbReference type="NCBI Taxonomy" id="280505"/>
    <lineage>
        <taxon>Bacteria</taxon>
        <taxon>Pseudomonadati</taxon>
        <taxon>Spirochaetota</taxon>
        <taxon>Spirochaetia</taxon>
        <taxon>Leptospirales</taxon>
        <taxon>Leptospiraceae</taxon>
        <taxon>Leptospira</taxon>
    </lineage>
</organism>